<keyword evidence="2 6" id="KW-0328">Glycosyltransferase</keyword>
<sequence>METLLTLPTSPLQWAILSILFTSLGMEIFYHIFYIRSLRKEKNKKPIQNTEPLSIVICSKNESSYLEENLPLFLEQDYKNYEVIVVNDGSFDDTETILAQYQLKYPHLRTTKIPVDEKFHHNKKLAITIGIKAAKNEHLIFSSIRNKPSGNNWLKTLMRSWDKGVIMGYANFENKKGFLHNFLKFDLLLKSIKSSSFALSGNPHSGNGNNLGYKKADFFRNKGFAKQAHFEAGYDHLMVQQLGKLSGNSVCNHPNAKVNLCSENKLEQWTEINQQYYKCRKYFSRKTKLIIDTETLSKVIFYSFFIYALFFTDLYIFLAFAFFLRTISIISFTKICTSHLKEENLFLSSCIYDIFVLFSRLYFLCTNFIFSKRNQWK</sequence>
<dbReference type="InterPro" id="IPR001173">
    <property type="entry name" value="Glyco_trans_2-like"/>
</dbReference>
<dbReference type="GO" id="GO:0016757">
    <property type="term" value="F:glycosyltransferase activity"/>
    <property type="evidence" value="ECO:0007669"/>
    <property type="project" value="UniProtKB-KW"/>
</dbReference>
<protein>
    <submittedName>
        <fullName evidence="6">Glycosyltransferase</fullName>
        <ecNumber evidence="6">2.4.-.-</ecNumber>
    </submittedName>
</protein>
<feature type="transmembrane region" description="Helical" evidence="4">
    <location>
        <begin position="12"/>
        <end position="35"/>
    </location>
</feature>
<keyword evidence="4" id="KW-0472">Membrane</keyword>
<name>A0ABT5VYP8_9BACT</name>
<evidence type="ECO:0000256" key="4">
    <source>
        <dbReference type="SAM" id="Phobius"/>
    </source>
</evidence>
<dbReference type="SUPFAM" id="SSF53448">
    <property type="entry name" value="Nucleotide-diphospho-sugar transferases"/>
    <property type="match status" value="1"/>
</dbReference>
<evidence type="ECO:0000313" key="6">
    <source>
        <dbReference type="EMBL" id="MDE5420534.1"/>
    </source>
</evidence>
<keyword evidence="4" id="KW-0812">Transmembrane</keyword>
<accession>A0ABT5VYP8</accession>
<dbReference type="Proteomes" id="UP001528920">
    <property type="component" value="Unassembled WGS sequence"/>
</dbReference>
<evidence type="ECO:0000256" key="2">
    <source>
        <dbReference type="ARBA" id="ARBA00022676"/>
    </source>
</evidence>
<evidence type="ECO:0000313" key="7">
    <source>
        <dbReference type="Proteomes" id="UP001528920"/>
    </source>
</evidence>
<gene>
    <name evidence="6" type="ORF">L3049_21290</name>
</gene>
<dbReference type="PANTHER" id="PTHR43630:SF1">
    <property type="entry name" value="POLY-BETA-1,6-N-ACETYL-D-GLUCOSAMINE SYNTHASE"/>
    <property type="match status" value="1"/>
</dbReference>
<feature type="domain" description="Glycosyltransferase 2-like" evidence="5">
    <location>
        <begin position="54"/>
        <end position="141"/>
    </location>
</feature>
<reference evidence="6 7" key="1">
    <citation type="submission" date="2022-01" db="EMBL/GenBank/DDBJ databases">
        <title>Labilibaculum sp. nov, a marine bacterium isolated from Antarctica.</title>
        <authorList>
            <person name="Dai W."/>
        </authorList>
    </citation>
    <scope>NUCLEOTIDE SEQUENCE [LARGE SCALE GENOMIC DNA]</scope>
    <source>
        <strain evidence="6 7">DW002</strain>
    </source>
</reference>
<evidence type="ECO:0000256" key="3">
    <source>
        <dbReference type="ARBA" id="ARBA00022679"/>
    </source>
</evidence>
<keyword evidence="7" id="KW-1185">Reference proteome</keyword>
<dbReference type="RefSeq" id="WP_275111864.1">
    <property type="nucleotide sequence ID" value="NZ_JAKJSC010000012.1"/>
</dbReference>
<organism evidence="6 7">
    <name type="scientific">Paralabilibaculum antarcticum</name>
    <dbReference type="NCBI Taxonomy" id="2912572"/>
    <lineage>
        <taxon>Bacteria</taxon>
        <taxon>Pseudomonadati</taxon>
        <taxon>Bacteroidota</taxon>
        <taxon>Bacteroidia</taxon>
        <taxon>Marinilabiliales</taxon>
        <taxon>Marinifilaceae</taxon>
        <taxon>Paralabilibaculum</taxon>
    </lineage>
</organism>
<proteinExistence type="inferred from homology"/>
<keyword evidence="3 6" id="KW-0808">Transferase</keyword>
<evidence type="ECO:0000256" key="1">
    <source>
        <dbReference type="ARBA" id="ARBA00006739"/>
    </source>
</evidence>
<dbReference type="Pfam" id="PF00535">
    <property type="entry name" value="Glycos_transf_2"/>
    <property type="match status" value="1"/>
</dbReference>
<comment type="caution">
    <text evidence="6">The sequence shown here is derived from an EMBL/GenBank/DDBJ whole genome shotgun (WGS) entry which is preliminary data.</text>
</comment>
<dbReference type="PANTHER" id="PTHR43630">
    <property type="entry name" value="POLY-BETA-1,6-N-ACETYL-D-GLUCOSAMINE SYNTHASE"/>
    <property type="match status" value="1"/>
</dbReference>
<feature type="transmembrane region" description="Helical" evidence="4">
    <location>
        <begin position="299"/>
        <end position="325"/>
    </location>
</feature>
<dbReference type="Gene3D" id="3.90.550.10">
    <property type="entry name" value="Spore Coat Polysaccharide Biosynthesis Protein SpsA, Chain A"/>
    <property type="match status" value="1"/>
</dbReference>
<evidence type="ECO:0000259" key="5">
    <source>
        <dbReference type="Pfam" id="PF00535"/>
    </source>
</evidence>
<dbReference type="EC" id="2.4.-.-" evidence="6"/>
<dbReference type="InterPro" id="IPR029044">
    <property type="entry name" value="Nucleotide-diphossugar_trans"/>
</dbReference>
<comment type="similarity">
    <text evidence="1">Belongs to the glycosyltransferase 2 family.</text>
</comment>
<dbReference type="EMBL" id="JAKJSC010000012">
    <property type="protein sequence ID" value="MDE5420534.1"/>
    <property type="molecule type" value="Genomic_DNA"/>
</dbReference>
<keyword evidence="4" id="KW-1133">Transmembrane helix</keyword>
<feature type="transmembrane region" description="Helical" evidence="4">
    <location>
        <begin position="345"/>
        <end position="370"/>
    </location>
</feature>